<dbReference type="AlphaFoldDB" id="A0A507SY70"/>
<dbReference type="OrthoDB" id="9815641at2"/>
<dbReference type="Proteomes" id="UP000320801">
    <property type="component" value="Unassembled WGS sequence"/>
</dbReference>
<dbReference type="PANTHER" id="PTHR30027">
    <property type="entry name" value="RIBOSOMAL RNA SMALL SUBUNIT METHYLTRANSFERASE E"/>
    <property type="match status" value="1"/>
</dbReference>
<dbReference type="Gene3D" id="3.40.1280.10">
    <property type="match status" value="1"/>
</dbReference>
<evidence type="ECO:0000256" key="4">
    <source>
        <dbReference type="ARBA" id="ARBA00013673"/>
    </source>
</evidence>
<dbReference type="SUPFAM" id="SSF75217">
    <property type="entry name" value="alpha/beta knot"/>
    <property type="match status" value="1"/>
</dbReference>
<keyword evidence="5 12" id="KW-0963">Cytoplasm</keyword>
<evidence type="ECO:0000313" key="14">
    <source>
        <dbReference type="EMBL" id="TQC54183.1"/>
    </source>
</evidence>
<feature type="domain" description="Ribosomal RNA small subunit methyltransferase E methyltransferase" evidence="13">
    <location>
        <begin position="67"/>
        <end position="231"/>
    </location>
</feature>
<evidence type="ECO:0000313" key="15">
    <source>
        <dbReference type="Proteomes" id="UP000320801"/>
    </source>
</evidence>
<dbReference type="EMBL" id="SMDN01000001">
    <property type="protein sequence ID" value="TQC54183.1"/>
    <property type="molecule type" value="Genomic_DNA"/>
</dbReference>
<dbReference type="PANTHER" id="PTHR30027:SF3">
    <property type="entry name" value="16S RRNA (URACIL(1498)-N(3))-METHYLTRANSFERASE"/>
    <property type="match status" value="1"/>
</dbReference>
<dbReference type="Pfam" id="PF04452">
    <property type="entry name" value="Methyltrans_RNA"/>
    <property type="match status" value="1"/>
</dbReference>
<sequence length="234" mass="26914">MHRFFCDTKQGDYFILDKELLHHIKVARLQNDQFLINFQGEFYKCNLIANTNKAIIHSKENIDHEFKGDIVLAAPIIKPSRFEIMLEKAVELGVKKIIPLISHYCNRNQIEFIFGSDNKINRLNTKIKEAAQQSFRNIIPYLDKPTELQQIIKLYKEQNYTIYVAHELIKPSWQIDNLATNCLILVGPEGGFSQNEIDNICEAAGENVKLVSLGKRILRAETAAITMLAKIKEI</sequence>
<dbReference type="InterPro" id="IPR029028">
    <property type="entry name" value="Alpha/beta_knot_MTases"/>
</dbReference>
<comment type="caution">
    <text evidence="14">The sequence shown here is derived from an EMBL/GenBank/DDBJ whole genome shotgun (WGS) entry which is preliminary data.</text>
</comment>
<dbReference type="CDD" id="cd18084">
    <property type="entry name" value="RsmE-like"/>
    <property type="match status" value="1"/>
</dbReference>
<evidence type="ECO:0000256" key="6">
    <source>
        <dbReference type="ARBA" id="ARBA00022552"/>
    </source>
</evidence>
<dbReference type="NCBIfam" id="TIGR00046">
    <property type="entry name" value="RsmE family RNA methyltransferase"/>
    <property type="match status" value="1"/>
</dbReference>
<dbReference type="InterPro" id="IPR006700">
    <property type="entry name" value="RsmE"/>
</dbReference>
<gene>
    <name evidence="14" type="ORF">E1I18_00190</name>
</gene>
<dbReference type="NCBIfam" id="NF008701">
    <property type="entry name" value="PRK11713.5-5"/>
    <property type="match status" value="1"/>
</dbReference>
<dbReference type="InterPro" id="IPR029026">
    <property type="entry name" value="tRNA_m1G_MTases_N"/>
</dbReference>
<dbReference type="RefSeq" id="WP_141483595.1">
    <property type="nucleotide sequence ID" value="NZ_SMDN01000001.1"/>
</dbReference>
<dbReference type="InterPro" id="IPR046886">
    <property type="entry name" value="RsmE_MTase_dom"/>
</dbReference>
<keyword evidence="6 12" id="KW-0698">rRNA processing</keyword>
<comment type="function">
    <text evidence="10 12">Specifically methylates the N3 position of the uracil ring of uridine 1498 (m3U1498) in 16S rRNA. Acts on the fully assembled 30S ribosomal subunit.</text>
</comment>
<evidence type="ECO:0000256" key="10">
    <source>
        <dbReference type="ARBA" id="ARBA00025699"/>
    </source>
</evidence>
<comment type="subcellular location">
    <subcellularLocation>
        <location evidence="1 12">Cytoplasm</location>
    </subcellularLocation>
</comment>
<keyword evidence="7 12" id="KW-0489">Methyltransferase</keyword>
<comment type="similarity">
    <text evidence="2 12">Belongs to the RNA methyltransferase RsmE family.</text>
</comment>
<keyword evidence="8 12" id="KW-0808">Transferase</keyword>
<accession>A0A507SY70</accession>
<name>A0A507SY70_9BACT</name>
<evidence type="ECO:0000256" key="2">
    <source>
        <dbReference type="ARBA" id="ARBA00005528"/>
    </source>
</evidence>
<dbReference type="EC" id="2.1.1.193" evidence="3 12"/>
<dbReference type="Gene3D" id="2.40.240.20">
    <property type="entry name" value="Hypothetical PUA domain-like, domain 1"/>
    <property type="match status" value="1"/>
</dbReference>
<dbReference type="GO" id="GO:0070475">
    <property type="term" value="P:rRNA base methylation"/>
    <property type="evidence" value="ECO:0007669"/>
    <property type="project" value="TreeGrafter"/>
</dbReference>
<dbReference type="GO" id="GO:0005737">
    <property type="term" value="C:cytoplasm"/>
    <property type="evidence" value="ECO:0007669"/>
    <property type="project" value="UniProtKB-SubCell"/>
</dbReference>
<keyword evidence="15" id="KW-1185">Reference proteome</keyword>
<dbReference type="GO" id="GO:0070042">
    <property type="term" value="F:rRNA (uridine-N3-)-methyltransferase activity"/>
    <property type="evidence" value="ECO:0007669"/>
    <property type="project" value="TreeGrafter"/>
</dbReference>
<evidence type="ECO:0000256" key="8">
    <source>
        <dbReference type="ARBA" id="ARBA00022679"/>
    </source>
</evidence>
<keyword evidence="9 12" id="KW-0949">S-adenosyl-L-methionine</keyword>
<evidence type="ECO:0000256" key="7">
    <source>
        <dbReference type="ARBA" id="ARBA00022603"/>
    </source>
</evidence>
<evidence type="ECO:0000256" key="1">
    <source>
        <dbReference type="ARBA" id="ARBA00004496"/>
    </source>
</evidence>
<organism evidence="14 15">
    <name type="scientific">Mycoplasmopsis mucosicanis</name>
    <dbReference type="NCBI Taxonomy" id="458208"/>
    <lineage>
        <taxon>Bacteria</taxon>
        <taxon>Bacillati</taxon>
        <taxon>Mycoplasmatota</taxon>
        <taxon>Mycoplasmoidales</taxon>
        <taxon>Metamycoplasmataceae</taxon>
        <taxon>Mycoplasmopsis</taxon>
    </lineage>
</organism>
<evidence type="ECO:0000256" key="12">
    <source>
        <dbReference type="PIRNR" id="PIRNR015601"/>
    </source>
</evidence>
<evidence type="ECO:0000256" key="3">
    <source>
        <dbReference type="ARBA" id="ARBA00012328"/>
    </source>
</evidence>
<proteinExistence type="inferred from homology"/>
<evidence type="ECO:0000256" key="11">
    <source>
        <dbReference type="ARBA" id="ARBA00047944"/>
    </source>
</evidence>
<evidence type="ECO:0000256" key="9">
    <source>
        <dbReference type="ARBA" id="ARBA00022691"/>
    </source>
</evidence>
<reference evidence="14 15" key="1">
    <citation type="submission" date="2019-03" db="EMBL/GenBank/DDBJ databases">
        <title>Characterization of a novel Mycoplasma cynos real-time PCR assay.</title>
        <authorList>
            <person name="Tallmadge R.L."/>
            <person name="Mitchell P.K."/>
            <person name="Goodman L."/>
        </authorList>
    </citation>
    <scope>NUCLEOTIDE SEQUENCE [LARGE SCALE GENOMIC DNA]</scope>
    <source>
        <strain evidence="14 15">1642</strain>
    </source>
</reference>
<protein>
    <recommendedName>
        <fullName evidence="4 12">Ribosomal RNA small subunit methyltransferase E</fullName>
        <ecNumber evidence="3 12">2.1.1.193</ecNumber>
    </recommendedName>
</protein>
<comment type="catalytic activity">
    <reaction evidence="11 12">
        <text>uridine(1498) in 16S rRNA + S-adenosyl-L-methionine = N(3)-methyluridine(1498) in 16S rRNA + S-adenosyl-L-homocysteine + H(+)</text>
        <dbReference type="Rhea" id="RHEA:42920"/>
        <dbReference type="Rhea" id="RHEA-COMP:10283"/>
        <dbReference type="Rhea" id="RHEA-COMP:10284"/>
        <dbReference type="ChEBI" id="CHEBI:15378"/>
        <dbReference type="ChEBI" id="CHEBI:57856"/>
        <dbReference type="ChEBI" id="CHEBI:59789"/>
        <dbReference type="ChEBI" id="CHEBI:65315"/>
        <dbReference type="ChEBI" id="CHEBI:74502"/>
        <dbReference type="EC" id="2.1.1.193"/>
    </reaction>
</comment>
<dbReference type="PIRSF" id="PIRSF015601">
    <property type="entry name" value="MTase_slr0722"/>
    <property type="match status" value="1"/>
</dbReference>
<evidence type="ECO:0000259" key="13">
    <source>
        <dbReference type="Pfam" id="PF04452"/>
    </source>
</evidence>
<evidence type="ECO:0000256" key="5">
    <source>
        <dbReference type="ARBA" id="ARBA00022490"/>
    </source>
</evidence>